<gene>
    <name evidence="1" type="ORF">BJ982_001031</name>
</gene>
<dbReference type="RefSeq" id="WP_260413720.1">
    <property type="nucleotide sequence ID" value="NZ_BOOV01000024.1"/>
</dbReference>
<dbReference type="Proteomes" id="UP000542210">
    <property type="component" value="Unassembled WGS sequence"/>
</dbReference>
<keyword evidence="2" id="KW-1185">Reference proteome</keyword>
<dbReference type="PROSITE" id="PS51257">
    <property type="entry name" value="PROKAR_LIPOPROTEIN"/>
    <property type="match status" value="1"/>
</dbReference>
<protein>
    <recommendedName>
        <fullName evidence="3">Thiocillin family RiPP</fullName>
    </recommendedName>
</protein>
<evidence type="ECO:0000313" key="1">
    <source>
        <dbReference type="EMBL" id="MBB4699487.1"/>
    </source>
</evidence>
<comment type="caution">
    <text evidence="1">The sequence shown here is derived from an EMBL/GenBank/DDBJ whole genome shotgun (WGS) entry which is preliminary data.</text>
</comment>
<accession>A0A7W7G7S8</accession>
<name>A0A7W7G7S8_9ACTN</name>
<dbReference type="AlphaFoldDB" id="A0A7W7G7S8"/>
<evidence type="ECO:0000313" key="2">
    <source>
        <dbReference type="Proteomes" id="UP000542210"/>
    </source>
</evidence>
<dbReference type="EMBL" id="JACHND010000001">
    <property type="protein sequence ID" value="MBB4699487.1"/>
    <property type="molecule type" value="Genomic_DNA"/>
</dbReference>
<evidence type="ECO:0008006" key="3">
    <source>
        <dbReference type="Google" id="ProtNLM"/>
    </source>
</evidence>
<sequence length="44" mass="4497">MRDDDIADLSIEDLTETGAGWCLGTAGTFGCPSTAGSYGCLTSH</sequence>
<reference evidence="1 2" key="1">
    <citation type="submission" date="2020-08" db="EMBL/GenBank/DDBJ databases">
        <title>Sequencing the genomes of 1000 actinobacteria strains.</title>
        <authorList>
            <person name="Klenk H.-P."/>
        </authorList>
    </citation>
    <scope>NUCLEOTIDE SEQUENCE [LARGE SCALE GENOMIC DNA]</scope>
    <source>
        <strain evidence="1 2">DSM 45784</strain>
    </source>
</reference>
<proteinExistence type="predicted"/>
<organism evidence="1 2">
    <name type="scientific">Sphaerisporangium siamense</name>
    <dbReference type="NCBI Taxonomy" id="795645"/>
    <lineage>
        <taxon>Bacteria</taxon>
        <taxon>Bacillati</taxon>
        <taxon>Actinomycetota</taxon>
        <taxon>Actinomycetes</taxon>
        <taxon>Streptosporangiales</taxon>
        <taxon>Streptosporangiaceae</taxon>
        <taxon>Sphaerisporangium</taxon>
    </lineage>
</organism>